<dbReference type="PANTHER" id="PTHR43040:SF1">
    <property type="entry name" value="RIBONUCLEASE D"/>
    <property type="match status" value="1"/>
</dbReference>
<reference evidence="2" key="2">
    <citation type="journal article" date="2022" name="Microb. Genom.">
        <title>A chromosome-scale genome assembly of the tomato pathogen Cladosporium fulvum reveals a compartmentalized genome architecture and the presence of a dispensable chromosome.</title>
        <authorList>
            <person name="Zaccaron A.Z."/>
            <person name="Chen L.H."/>
            <person name="Samaras A."/>
            <person name="Stergiopoulos I."/>
        </authorList>
    </citation>
    <scope>NUCLEOTIDE SEQUENCE</scope>
    <source>
        <strain evidence="2">Race5_Kim</strain>
    </source>
</reference>
<keyword evidence="3" id="KW-1185">Reference proteome</keyword>
<dbReference type="InterPro" id="IPR012337">
    <property type="entry name" value="RNaseH-like_sf"/>
</dbReference>
<evidence type="ECO:0000313" key="2">
    <source>
        <dbReference type="EMBL" id="UJO23432.1"/>
    </source>
</evidence>
<gene>
    <name evidence="2" type="ORF">CLAFUR5_13340</name>
</gene>
<dbReference type="GeneID" id="71993218"/>
<dbReference type="RefSeq" id="XP_047767798.1">
    <property type="nucleotide sequence ID" value="XM_047912488.1"/>
</dbReference>
<dbReference type="KEGG" id="ffu:CLAFUR5_13340"/>
<feature type="domain" description="3'-5' exonuclease" evidence="1">
    <location>
        <begin position="140"/>
        <end position="263"/>
    </location>
</feature>
<dbReference type="GO" id="GO:0008408">
    <property type="term" value="F:3'-5' exonuclease activity"/>
    <property type="evidence" value="ECO:0007669"/>
    <property type="project" value="InterPro"/>
</dbReference>
<accession>A0A9Q8PJ93</accession>
<dbReference type="GO" id="GO:0003676">
    <property type="term" value="F:nucleic acid binding"/>
    <property type="evidence" value="ECO:0007669"/>
    <property type="project" value="InterPro"/>
</dbReference>
<dbReference type="AlphaFoldDB" id="A0A9Q8PJ93"/>
<dbReference type="OrthoDB" id="26838at2759"/>
<sequence>MATQTITTSLECDSISIKAPESPTRDAYNDLMKQFGLKPPKNDASTNFDKFMDMRTQAFSILMQLRKSLHHHMGRDDLEKQLNLGEFQELLGGMDSRIEQQDFQAPAKRLGRVHEIPVMIPKMVDTTDAISDMLNDILPICRAASGEPALYIDCEGVDLGRDGSVTMLSIHCPENGEVYLVDLLTLQDSAITTTGTGRYNQYVTLKTILEARNVVKGMWDCRKDSDALYAHYNIKLAGVLDIQLMDIITKREKDRKQLIGLESAFTSKLNVTPDEEISINVLSHCAKVGMEEGAVEMHRIFQMVKGQRAGVKYRPTVASSAEDAISYRVKHGLAKSAMEERPLPVAMSQSCAQDVLMMPMLYQYYSEHSHYHEERQKAVELESHSRVGRAREPVWPWDDMIAPPSAWKHAYVRKVKKERRRDSAVQA</sequence>
<dbReference type="SUPFAM" id="SSF53098">
    <property type="entry name" value="Ribonuclease H-like"/>
    <property type="match status" value="1"/>
</dbReference>
<dbReference type="Pfam" id="PF01612">
    <property type="entry name" value="DNA_pol_A_exo1"/>
    <property type="match status" value="1"/>
</dbReference>
<dbReference type="PANTHER" id="PTHR43040">
    <property type="entry name" value="RIBONUCLEASE D"/>
    <property type="match status" value="1"/>
</dbReference>
<dbReference type="Gene3D" id="3.30.420.10">
    <property type="entry name" value="Ribonuclease H-like superfamily/Ribonuclease H"/>
    <property type="match status" value="1"/>
</dbReference>
<name>A0A9Q8PJ93_PASFU</name>
<dbReference type="Proteomes" id="UP000756132">
    <property type="component" value="Chromosome 11"/>
</dbReference>
<dbReference type="GO" id="GO:0006139">
    <property type="term" value="P:nucleobase-containing compound metabolic process"/>
    <property type="evidence" value="ECO:0007669"/>
    <property type="project" value="InterPro"/>
</dbReference>
<dbReference type="InterPro" id="IPR036397">
    <property type="entry name" value="RNaseH_sf"/>
</dbReference>
<dbReference type="EMBL" id="CP090173">
    <property type="protein sequence ID" value="UJO23432.1"/>
    <property type="molecule type" value="Genomic_DNA"/>
</dbReference>
<organism evidence="2 3">
    <name type="scientific">Passalora fulva</name>
    <name type="common">Tomato leaf mold</name>
    <name type="synonym">Cladosporium fulvum</name>
    <dbReference type="NCBI Taxonomy" id="5499"/>
    <lineage>
        <taxon>Eukaryota</taxon>
        <taxon>Fungi</taxon>
        <taxon>Dikarya</taxon>
        <taxon>Ascomycota</taxon>
        <taxon>Pezizomycotina</taxon>
        <taxon>Dothideomycetes</taxon>
        <taxon>Dothideomycetidae</taxon>
        <taxon>Mycosphaerellales</taxon>
        <taxon>Mycosphaerellaceae</taxon>
        <taxon>Fulvia</taxon>
    </lineage>
</organism>
<evidence type="ECO:0000313" key="3">
    <source>
        <dbReference type="Proteomes" id="UP000756132"/>
    </source>
</evidence>
<proteinExistence type="predicted"/>
<reference evidence="2" key="1">
    <citation type="submission" date="2021-12" db="EMBL/GenBank/DDBJ databases">
        <authorList>
            <person name="Zaccaron A."/>
            <person name="Stergiopoulos I."/>
        </authorList>
    </citation>
    <scope>NUCLEOTIDE SEQUENCE</scope>
    <source>
        <strain evidence="2">Race5_Kim</strain>
    </source>
</reference>
<dbReference type="InterPro" id="IPR002562">
    <property type="entry name" value="3'-5'_exonuclease_dom"/>
</dbReference>
<protein>
    <recommendedName>
        <fullName evidence="1">3'-5' exonuclease domain-containing protein</fullName>
    </recommendedName>
</protein>
<evidence type="ECO:0000259" key="1">
    <source>
        <dbReference type="Pfam" id="PF01612"/>
    </source>
</evidence>